<dbReference type="InterPro" id="IPR036779">
    <property type="entry name" value="LysM_dom_sf"/>
</dbReference>
<dbReference type="CDD" id="cd00118">
    <property type="entry name" value="LysM"/>
    <property type="match status" value="1"/>
</dbReference>
<dbReference type="AlphaFoldDB" id="A0A9W5RDR6"/>
<reference evidence="4 5" key="1">
    <citation type="submission" date="2013-05" db="EMBL/GenBank/DDBJ databases">
        <title>The Genome Sequence of Actinomyces europaeus ACS-120-V-COL10B.</title>
        <authorList>
            <consortium name="The Broad Institute Genomics Platform"/>
            <person name="Earl A."/>
            <person name="Ward D."/>
            <person name="Feldgarden M."/>
            <person name="Gevers D."/>
            <person name="Saerens B."/>
            <person name="Vaneechoutte M."/>
            <person name="Walker B."/>
            <person name="Young S."/>
            <person name="Zeng Q."/>
            <person name="Gargeya S."/>
            <person name="Fitzgerald M."/>
            <person name="Haas B."/>
            <person name="Abouelleil A."/>
            <person name="Allen A.W."/>
            <person name="Alvarado L."/>
            <person name="Arachchi H.M."/>
            <person name="Berlin A.M."/>
            <person name="Chapman S.B."/>
            <person name="Gainer-Dewar J."/>
            <person name="Goldberg J."/>
            <person name="Griggs A."/>
            <person name="Gujja S."/>
            <person name="Hansen M."/>
            <person name="Howarth C."/>
            <person name="Imamovic A."/>
            <person name="Ireland A."/>
            <person name="Larimer J."/>
            <person name="McCowan C."/>
            <person name="Murphy C."/>
            <person name="Pearson M."/>
            <person name="Poon T.W."/>
            <person name="Priest M."/>
            <person name="Roberts A."/>
            <person name="Saif S."/>
            <person name="Shea T."/>
            <person name="Sisk P."/>
            <person name="Sykes S."/>
            <person name="Wortman J."/>
            <person name="Nusbaum C."/>
            <person name="Birren B."/>
        </authorList>
    </citation>
    <scope>NUCLEOTIDE SEQUENCE [LARGE SCALE GENOMIC DNA]</scope>
    <source>
        <strain evidence="4 5">ACS-120-V-Col10b</strain>
    </source>
</reference>
<dbReference type="EMBL" id="AGWN01000001">
    <property type="protein sequence ID" value="EPD30583.1"/>
    <property type="molecule type" value="Genomic_DNA"/>
</dbReference>
<accession>A0A9W5RDR6</accession>
<comment type="caution">
    <text evidence="4">The sequence shown here is derived from an EMBL/GenBank/DDBJ whole genome shotgun (WGS) entry which is preliminary data.</text>
</comment>
<dbReference type="SMART" id="SM00257">
    <property type="entry name" value="LysM"/>
    <property type="match status" value="1"/>
</dbReference>
<keyword evidence="5" id="KW-1185">Reference proteome</keyword>
<keyword evidence="2" id="KW-0812">Transmembrane</keyword>
<dbReference type="PROSITE" id="PS51782">
    <property type="entry name" value="LYSM"/>
    <property type="match status" value="1"/>
</dbReference>
<dbReference type="SUPFAM" id="SSF54106">
    <property type="entry name" value="LysM domain"/>
    <property type="match status" value="1"/>
</dbReference>
<organism evidence="4 5">
    <name type="scientific">Gleimia europaea ACS-120-V-Col10b</name>
    <dbReference type="NCBI Taxonomy" id="883069"/>
    <lineage>
        <taxon>Bacteria</taxon>
        <taxon>Bacillati</taxon>
        <taxon>Actinomycetota</taxon>
        <taxon>Actinomycetes</taxon>
        <taxon>Actinomycetales</taxon>
        <taxon>Actinomycetaceae</taxon>
        <taxon>Gleimia</taxon>
    </lineage>
</organism>
<feature type="compositionally biased region" description="Polar residues" evidence="1">
    <location>
        <begin position="61"/>
        <end position="71"/>
    </location>
</feature>
<sequence length="183" mass="19410">MFERVSTSHLFCDIVQVFDEQVFEWKVIDMSALQIQPEPALGREVPTRPRLYVVPDLPRASTRSSNDSAKSSARPVAKRSPKASATGLADTRSVGAIKTAAYVAVATLLAGIGAGVGVLFQTSVDPADTRIAAVQQGDSLWSIASGLGISDRSVEDVVTDIRMLNGLDANTVVPGQMLTVPTK</sequence>
<dbReference type="Gene3D" id="3.10.350.10">
    <property type="entry name" value="LysM domain"/>
    <property type="match status" value="1"/>
</dbReference>
<evidence type="ECO:0000256" key="2">
    <source>
        <dbReference type="SAM" id="Phobius"/>
    </source>
</evidence>
<dbReference type="Pfam" id="PF01476">
    <property type="entry name" value="LysM"/>
    <property type="match status" value="1"/>
</dbReference>
<dbReference type="InterPro" id="IPR018392">
    <property type="entry name" value="LysM"/>
</dbReference>
<dbReference type="Proteomes" id="UP000014387">
    <property type="component" value="Unassembled WGS sequence"/>
</dbReference>
<evidence type="ECO:0000313" key="4">
    <source>
        <dbReference type="EMBL" id="EPD30583.1"/>
    </source>
</evidence>
<evidence type="ECO:0000259" key="3">
    <source>
        <dbReference type="PROSITE" id="PS51782"/>
    </source>
</evidence>
<protein>
    <recommendedName>
        <fullName evidence="3">LysM domain-containing protein</fullName>
    </recommendedName>
</protein>
<evidence type="ECO:0000256" key="1">
    <source>
        <dbReference type="SAM" id="MobiDB-lite"/>
    </source>
</evidence>
<evidence type="ECO:0000313" key="5">
    <source>
        <dbReference type="Proteomes" id="UP000014387"/>
    </source>
</evidence>
<keyword evidence="2" id="KW-1133">Transmembrane helix</keyword>
<keyword evidence="2" id="KW-0472">Membrane</keyword>
<feature type="domain" description="LysM" evidence="3">
    <location>
        <begin position="130"/>
        <end position="180"/>
    </location>
</feature>
<feature type="transmembrane region" description="Helical" evidence="2">
    <location>
        <begin position="100"/>
        <end position="120"/>
    </location>
</feature>
<feature type="region of interest" description="Disordered" evidence="1">
    <location>
        <begin position="56"/>
        <end position="85"/>
    </location>
</feature>
<gene>
    <name evidence="4" type="ORF">HMPREF9238_00329</name>
</gene>
<name>A0A9W5RDR6_9ACTO</name>
<proteinExistence type="predicted"/>